<evidence type="ECO:0000313" key="3">
    <source>
        <dbReference type="EMBL" id="WDH83646.1"/>
    </source>
</evidence>
<keyword evidence="2" id="KW-1133">Transmembrane helix</keyword>
<gene>
    <name evidence="3" type="ORF">PUW23_05295</name>
    <name evidence="4" type="ORF">PUW25_04840</name>
</gene>
<dbReference type="Proteomes" id="UP001221519">
    <property type="component" value="Chromosome"/>
</dbReference>
<dbReference type="RefSeq" id="WP_205053980.1">
    <property type="nucleotide sequence ID" value="NZ_CP118101.1"/>
</dbReference>
<dbReference type="EMBL" id="CP118101">
    <property type="protein sequence ID" value="WDH83646.1"/>
    <property type="molecule type" value="Genomic_DNA"/>
</dbReference>
<keyword evidence="6" id="KW-1185">Reference proteome</keyword>
<feature type="region of interest" description="Disordered" evidence="1">
    <location>
        <begin position="1"/>
        <end position="32"/>
    </location>
</feature>
<organism evidence="3 5">
    <name type="scientific">Paenibacillus urinalis</name>
    <dbReference type="NCBI Taxonomy" id="521520"/>
    <lineage>
        <taxon>Bacteria</taxon>
        <taxon>Bacillati</taxon>
        <taxon>Bacillota</taxon>
        <taxon>Bacilli</taxon>
        <taxon>Bacillales</taxon>
        <taxon>Paenibacillaceae</taxon>
        <taxon>Paenibacillus</taxon>
    </lineage>
</organism>
<evidence type="ECO:0000313" key="6">
    <source>
        <dbReference type="Proteomes" id="UP001221519"/>
    </source>
</evidence>
<evidence type="ECO:0000256" key="1">
    <source>
        <dbReference type="SAM" id="MobiDB-lite"/>
    </source>
</evidence>
<evidence type="ECO:0000313" key="5">
    <source>
        <dbReference type="Proteomes" id="UP001220962"/>
    </source>
</evidence>
<dbReference type="Proteomes" id="UP001220962">
    <property type="component" value="Chromosome"/>
</dbReference>
<keyword evidence="2" id="KW-0472">Membrane</keyword>
<feature type="compositionally biased region" description="Basic and acidic residues" evidence="1">
    <location>
        <begin position="1"/>
        <end position="18"/>
    </location>
</feature>
<reference evidence="3 6" key="1">
    <citation type="submission" date="2023-02" db="EMBL/GenBank/DDBJ databases">
        <title>Pathogen: clinical or host-associated sample.</title>
        <authorList>
            <person name="Hergert J."/>
            <person name="Casey R."/>
            <person name="Wagner J."/>
            <person name="Young E.L."/>
            <person name="Oakeson K.F."/>
        </authorList>
    </citation>
    <scope>NUCLEOTIDE SEQUENCE</scope>
    <source>
        <strain evidence="4 6">2022CK-00829</strain>
        <strain evidence="3">2022CK-00830</strain>
    </source>
</reference>
<protein>
    <recommendedName>
        <fullName evidence="7">DUF4367 domain-containing protein</fullName>
    </recommendedName>
</protein>
<proteinExistence type="predicted"/>
<sequence length="382" mass="42370">MTSKPNGKDENKQLEDAWNKLASRLEEEEMSPKWSAWSMERGNGPKAAHPLKEDVLKGVLQNEIRGERYDMTDHQNQEKQTAVVKKKHHMKKPVKKWLSIATAAAVAGVMIATPLGDKALAAILNQFRMDEVTVVNEGDVMDFFNSVSGGSNSSDFINKHGSFTNAYGPELNNEKLSLQEIEELTGLTAYENDIFNVESYYAFTSQTITMKLNINEVNTTMARLGAKELMPESLDGKPITFHIPATLHQYYHADTDGEELYASLSQQKLPSVEVDPSVSVEEAVKAVLDFPMLPDNLKTAIKSDSILSGKLPMPVFTDGDAEKVEVKEVPVVIVEQDYVSSTGKPVYTATWTQDGVLFNLSGDSLFDSKDKLLAQVEEMITE</sequence>
<keyword evidence="2" id="KW-0812">Transmembrane</keyword>
<name>A0AAX3N1C3_9BACL</name>
<dbReference type="AlphaFoldDB" id="A0AAX3N1C3"/>
<feature type="transmembrane region" description="Helical" evidence="2">
    <location>
        <begin position="97"/>
        <end position="116"/>
    </location>
</feature>
<evidence type="ECO:0000256" key="2">
    <source>
        <dbReference type="SAM" id="Phobius"/>
    </source>
</evidence>
<evidence type="ECO:0008006" key="7">
    <source>
        <dbReference type="Google" id="ProtNLM"/>
    </source>
</evidence>
<dbReference type="EMBL" id="CP118108">
    <property type="protein sequence ID" value="WDI03307.1"/>
    <property type="molecule type" value="Genomic_DNA"/>
</dbReference>
<evidence type="ECO:0000313" key="4">
    <source>
        <dbReference type="EMBL" id="WDI03307.1"/>
    </source>
</evidence>
<accession>A0AAX3N1C3</accession>